<gene>
    <name evidence="2" type="ORF">J2X01_002991</name>
</gene>
<keyword evidence="1" id="KW-0472">Membrane</keyword>
<feature type="transmembrane region" description="Helical" evidence="1">
    <location>
        <begin position="38"/>
        <end position="56"/>
    </location>
</feature>
<reference evidence="2 3" key="1">
    <citation type="submission" date="2023-07" db="EMBL/GenBank/DDBJ databases">
        <title>Sorghum-associated microbial communities from plants grown in Nebraska, USA.</title>
        <authorList>
            <person name="Schachtman D."/>
        </authorList>
    </citation>
    <scope>NUCLEOTIDE SEQUENCE [LARGE SCALE GENOMIC DNA]</scope>
    <source>
        <strain evidence="2 3">BE167</strain>
    </source>
</reference>
<accession>A0ABU1UEY5</accession>
<proteinExistence type="predicted"/>
<sequence>MRIAARAPFHALRSAMVAFTVLSLAAGAHTLAGGALPSAGILLALLALTGLASTTATRLKLNLPAMAGLLGAGQLVLHQAFTAFSSPALAGAASGPAGGVPPHHLGTVPLPAGVDSQLAASGLDSELSLLMLAGHALATLLCASLLAKGEQALWSLAAWLRPLLRLPVAVTPDAVVVPAATGWPGGSAPLPWRNLRRDCRRGPPAAVAVS</sequence>
<dbReference type="EMBL" id="JAVDVQ010000013">
    <property type="protein sequence ID" value="MDR7083696.1"/>
    <property type="molecule type" value="Genomic_DNA"/>
</dbReference>
<dbReference type="RefSeq" id="WP_310058867.1">
    <property type="nucleotide sequence ID" value="NZ_JAVDVQ010000013.1"/>
</dbReference>
<protein>
    <submittedName>
        <fullName evidence="2">Uncharacterized protein</fullName>
    </submittedName>
</protein>
<keyword evidence="1" id="KW-0812">Transmembrane</keyword>
<evidence type="ECO:0000256" key="1">
    <source>
        <dbReference type="SAM" id="Phobius"/>
    </source>
</evidence>
<comment type="caution">
    <text evidence="2">The sequence shown here is derived from an EMBL/GenBank/DDBJ whole genome shotgun (WGS) entry which is preliminary data.</text>
</comment>
<evidence type="ECO:0000313" key="2">
    <source>
        <dbReference type="EMBL" id="MDR7083696.1"/>
    </source>
</evidence>
<keyword evidence="1" id="KW-1133">Transmembrane helix</keyword>
<feature type="transmembrane region" description="Helical" evidence="1">
    <location>
        <begin position="12"/>
        <end position="32"/>
    </location>
</feature>
<keyword evidence="3" id="KW-1185">Reference proteome</keyword>
<dbReference type="Proteomes" id="UP001252243">
    <property type="component" value="Unassembled WGS sequence"/>
</dbReference>
<evidence type="ECO:0000313" key="3">
    <source>
        <dbReference type="Proteomes" id="UP001252243"/>
    </source>
</evidence>
<organism evidence="2 3">
    <name type="scientific">Arthrobacter ginsengisoli</name>
    <dbReference type="NCBI Taxonomy" id="1356565"/>
    <lineage>
        <taxon>Bacteria</taxon>
        <taxon>Bacillati</taxon>
        <taxon>Actinomycetota</taxon>
        <taxon>Actinomycetes</taxon>
        <taxon>Micrococcales</taxon>
        <taxon>Micrococcaceae</taxon>
        <taxon>Arthrobacter</taxon>
    </lineage>
</organism>
<name>A0ABU1UEY5_9MICC</name>